<dbReference type="AlphaFoldDB" id="A0A1J5SW23"/>
<organism evidence="3">
    <name type="scientific">mine drainage metagenome</name>
    <dbReference type="NCBI Taxonomy" id="410659"/>
    <lineage>
        <taxon>unclassified sequences</taxon>
        <taxon>metagenomes</taxon>
        <taxon>ecological metagenomes</taxon>
    </lineage>
</organism>
<gene>
    <name evidence="3" type="ORF">GALL_64220</name>
</gene>
<dbReference type="PANTHER" id="PTHR33446:SF2">
    <property type="entry name" value="PROTEIN TONB"/>
    <property type="match status" value="1"/>
</dbReference>
<dbReference type="GO" id="GO:0098797">
    <property type="term" value="C:plasma membrane protein complex"/>
    <property type="evidence" value="ECO:0007669"/>
    <property type="project" value="TreeGrafter"/>
</dbReference>
<feature type="transmembrane region" description="Helical" evidence="1">
    <location>
        <begin position="39"/>
        <end position="56"/>
    </location>
</feature>
<dbReference type="EMBL" id="MLJW01000018">
    <property type="protein sequence ID" value="OIR12171.1"/>
    <property type="molecule type" value="Genomic_DNA"/>
</dbReference>
<evidence type="ECO:0000259" key="2">
    <source>
        <dbReference type="Pfam" id="PF03544"/>
    </source>
</evidence>
<dbReference type="Gene3D" id="3.30.1150.10">
    <property type="match status" value="1"/>
</dbReference>
<accession>A0A1J5SW23</accession>
<evidence type="ECO:0000256" key="1">
    <source>
        <dbReference type="SAM" id="Phobius"/>
    </source>
</evidence>
<comment type="caution">
    <text evidence="3">The sequence shown here is derived from an EMBL/GenBank/DDBJ whole genome shotgun (WGS) entry which is preliminary data.</text>
</comment>
<proteinExistence type="predicted"/>
<feature type="domain" description="TonB C-terminal" evidence="2">
    <location>
        <begin position="207"/>
        <end position="267"/>
    </location>
</feature>
<keyword evidence="1" id="KW-0472">Membrane</keyword>
<name>A0A1J5SW23_9ZZZZ</name>
<dbReference type="InterPro" id="IPR051045">
    <property type="entry name" value="TonB-dependent_transducer"/>
</dbReference>
<reference evidence="3" key="1">
    <citation type="submission" date="2016-10" db="EMBL/GenBank/DDBJ databases">
        <title>Sequence of Gallionella enrichment culture.</title>
        <authorList>
            <person name="Poehlein A."/>
            <person name="Muehling M."/>
            <person name="Daniel R."/>
        </authorList>
    </citation>
    <scope>NUCLEOTIDE SEQUENCE</scope>
</reference>
<dbReference type="InterPro" id="IPR037682">
    <property type="entry name" value="TonB_C"/>
</dbReference>
<dbReference type="GO" id="GO:0031992">
    <property type="term" value="F:energy transducer activity"/>
    <property type="evidence" value="ECO:0007669"/>
    <property type="project" value="TreeGrafter"/>
</dbReference>
<dbReference type="Pfam" id="PF03544">
    <property type="entry name" value="TonB_C"/>
    <property type="match status" value="1"/>
</dbReference>
<dbReference type="PANTHER" id="PTHR33446">
    <property type="entry name" value="PROTEIN TONB-RELATED"/>
    <property type="match status" value="1"/>
</dbReference>
<dbReference type="GO" id="GO:0055085">
    <property type="term" value="P:transmembrane transport"/>
    <property type="evidence" value="ECO:0007669"/>
    <property type="project" value="InterPro"/>
</dbReference>
<keyword evidence="1" id="KW-1133">Transmembrane helix</keyword>
<evidence type="ECO:0000313" key="3">
    <source>
        <dbReference type="EMBL" id="OIR12171.1"/>
    </source>
</evidence>
<sequence length="271" mass="30536">MKPELILQSDMLDIVFDNKNKEYGAYELRKHYNKRLQRSMLFTFLLVIIFALLQSWKVPHRKGSLAFINFDSVKLTQVDLSPEKPPPPKPKETIKQPQQLAEVKHTAYNIVEDEKAKDPLPTIEDLANKIISIKNVDGANIGDGNLVKPIANGNNTTVAATVVETKMEPLRSAELMPEFPGGMDAFLKFMQRNLKEPSDMEEAQKLVVIAQFVVDAEGNISDLKIVQTARPDLDAEVLRVIKKMPQWKPGMQNGRKVPVFCKLPVTFVSAE</sequence>
<protein>
    <submittedName>
        <fullName evidence="3">Gram-negative bacterial tonB protein</fullName>
    </submittedName>
</protein>
<dbReference type="SUPFAM" id="SSF74653">
    <property type="entry name" value="TolA/TonB C-terminal domain"/>
    <property type="match status" value="1"/>
</dbReference>
<keyword evidence="1" id="KW-0812">Transmembrane</keyword>